<protein>
    <submittedName>
        <fullName evidence="2">Prepilin-type N-terminal cleavage/methylation domain-containing protein</fullName>
    </submittedName>
</protein>
<dbReference type="EMBL" id="JAESVB010000009">
    <property type="protein sequence ID" value="MCB8876971.1"/>
    <property type="molecule type" value="Genomic_DNA"/>
</dbReference>
<reference evidence="2" key="2">
    <citation type="submission" date="2021-01" db="EMBL/GenBank/DDBJ databases">
        <authorList>
            <person name="Mieszkin S."/>
            <person name="Pouder E."/>
            <person name="Alain K."/>
        </authorList>
    </citation>
    <scope>NUCLEOTIDE SEQUENCE</scope>
    <source>
        <strain evidence="2">HW T2.11</strain>
    </source>
</reference>
<name>A0A963YU69_9PROT</name>
<dbReference type="RefSeq" id="WP_227322629.1">
    <property type="nucleotide sequence ID" value="NZ_JAESVB010000009.1"/>
</dbReference>
<evidence type="ECO:0000256" key="1">
    <source>
        <dbReference type="SAM" id="Phobius"/>
    </source>
</evidence>
<keyword evidence="1" id="KW-0812">Transmembrane</keyword>
<dbReference type="AlphaFoldDB" id="A0A963YU69"/>
<dbReference type="Pfam" id="PF07963">
    <property type="entry name" value="N_methyl"/>
    <property type="match status" value="1"/>
</dbReference>
<evidence type="ECO:0000313" key="3">
    <source>
        <dbReference type="Proteomes" id="UP000708298"/>
    </source>
</evidence>
<dbReference type="Proteomes" id="UP000708298">
    <property type="component" value="Unassembled WGS sequence"/>
</dbReference>
<keyword evidence="1" id="KW-1133">Transmembrane helix</keyword>
<sequence length="202" mass="21876">MKRPCTTREAGFTLVETLVALVILGFIVAGLAQGLRFGLHAWDYQNVTIARDSALDTTDRTLRSLLASLAPGYDAHDPAVVGSSSSLQFTADLPINAPTGPTRLAKILLAVQPGRGLVLRWQPEFHAHWLVPPIPHVAVLLPDAASITFAYYRPAGSQPAGWVASWVGNTPPALIRIHLSLMPHGHHWPDIIVAPMRLPDTE</sequence>
<comment type="caution">
    <text evidence="2">The sequence shown here is derived from an EMBL/GenBank/DDBJ whole genome shotgun (WGS) entry which is preliminary data.</text>
</comment>
<dbReference type="InterPro" id="IPR012902">
    <property type="entry name" value="N_methyl_site"/>
</dbReference>
<keyword evidence="1" id="KW-0472">Membrane</keyword>
<dbReference type="PROSITE" id="PS00409">
    <property type="entry name" value="PROKAR_NTER_METHYL"/>
    <property type="match status" value="1"/>
</dbReference>
<organism evidence="2 3">
    <name type="scientific">Acidisoma silvae</name>
    <dbReference type="NCBI Taxonomy" id="2802396"/>
    <lineage>
        <taxon>Bacteria</taxon>
        <taxon>Pseudomonadati</taxon>
        <taxon>Pseudomonadota</taxon>
        <taxon>Alphaproteobacteria</taxon>
        <taxon>Acetobacterales</taxon>
        <taxon>Acidocellaceae</taxon>
        <taxon>Acidisoma</taxon>
    </lineage>
</organism>
<evidence type="ECO:0000313" key="2">
    <source>
        <dbReference type="EMBL" id="MCB8876971.1"/>
    </source>
</evidence>
<keyword evidence="3" id="KW-1185">Reference proteome</keyword>
<reference evidence="2" key="1">
    <citation type="journal article" date="2021" name="Microorganisms">
        <title>Acidisoma silvae sp. nov. and Acidisomacellulosilytica sp. nov., Two Acidophilic Bacteria Isolated from Decaying Wood, Hydrolyzing Cellulose and Producing Poly-3-hydroxybutyrate.</title>
        <authorList>
            <person name="Mieszkin S."/>
            <person name="Pouder E."/>
            <person name="Uroz S."/>
            <person name="Simon-Colin C."/>
            <person name="Alain K."/>
        </authorList>
    </citation>
    <scope>NUCLEOTIDE SEQUENCE</scope>
    <source>
        <strain evidence="2">HW T2.11</strain>
    </source>
</reference>
<gene>
    <name evidence="2" type="ORF">ASILVAE211_17385</name>
</gene>
<feature type="transmembrane region" description="Helical" evidence="1">
    <location>
        <begin position="12"/>
        <end position="32"/>
    </location>
</feature>
<dbReference type="NCBIfam" id="TIGR02532">
    <property type="entry name" value="IV_pilin_GFxxxE"/>
    <property type="match status" value="1"/>
</dbReference>
<proteinExistence type="predicted"/>
<accession>A0A963YU69</accession>